<feature type="signal peptide" evidence="7">
    <location>
        <begin position="1"/>
        <end position="25"/>
    </location>
</feature>
<dbReference type="HOGENOM" id="CLU_057764_0_1_1"/>
<dbReference type="EMBL" id="AAAB01008847">
    <property type="status" value="NOT_ANNOTATED_CDS"/>
    <property type="molecule type" value="Genomic_DNA"/>
</dbReference>
<sequence>MISIELKYITLACVLAATVTAGSHCHNDYYQLKSVSQAQEECARYQGIPCARLAVYNKYIYPNDTQTQCMVRCMGLNLGWWNDTHGVQEPAMRSFFHPDPDDCDYERRTYHCLNSQRLNHPSPHVDVCERAYESFRCYYEQYGNIVVTPQFVPLSDLQQVDVLLQCANMLPLTVGRSCAGGSKPSERDVDCLARCFLLRSGLYSEQHGPHLDRLYVQCNNYANETRFRETTGTCYRRLKSECQDECVLAGRFLRECFYEGGISIVNSLPASEASVESAGSLGSGQGSAELGESVGSGGTLGESGSVRSEQRSAGSIELLEMTGSLGSGEGSSQLRGSAASRESSADMEGFVRPRKPSGSLGSAGTLGLVGSTGTEQGSVGTRETLELPGSLGSGEGSTELGRSVRRKKPSKSVGSVGSVESEESV</sequence>
<evidence type="ECO:0000313" key="9">
    <source>
        <dbReference type="Proteomes" id="UP000007062"/>
    </source>
</evidence>
<evidence type="ECO:0000256" key="6">
    <source>
        <dbReference type="SAM" id="MobiDB-lite"/>
    </source>
</evidence>
<dbReference type="AlphaFoldDB" id="A0A1S4GA79"/>
<reference evidence="8 9" key="1">
    <citation type="journal article" date="2002" name="Science">
        <title>The genome sequence of the malaria mosquito Anopheles gambiae.</title>
        <authorList>
            <person name="Holt R.A."/>
            <person name="Subramanian G.M."/>
            <person name="Halpern A."/>
            <person name="Sutton G.G."/>
            <person name="Charlab R."/>
            <person name="Nusskern D.R."/>
            <person name="Wincker P."/>
            <person name="Clark A.G."/>
            <person name="Ribeiro J.M."/>
            <person name="Wides R."/>
            <person name="Salzberg S.L."/>
            <person name="Loftus B."/>
            <person name="Yandell M."/>
            <person name="Majoros W.H."/>
            <person name="Rusch D.B."/>
            <person name="Lai Z."/>
            <person name="Kraft C.L."/>
            <person name="Abril J.F."/>
            <person name="Anthouard V."/>
            <person name="Arensburger P."/>
            <person name="Atkinson P.W."/>
            <person name="Baden H."/>
            <person name="de Berardinis V."/>
            <person name="Baldwin D."/>
            <person name="Benes V."/>
            <person name="Biedler J."/>
            <person name="Blass C."/>
            <person name="Bolanos R."/>
            <person name="Boscus D."/>
            <person name="Barnstead M."/>
            <person name="Cai S."/>
            <person name="Center A."/>
            <person name="Chaturverdi K."/>
            <person name="Christophides G.K."/>
            <person name="Chrystal M.A."/>
            <person name="Clamp M."/>
            <person name="Cravchik A."/>
            <person name="Curwen V."/>
            <person name="Dana A."/>
            <person name="Delcher A."/>
            <person name="Dew I."/>
            <person name="Evans C.A."/>
            <person name="Flanigan M."/>
            <person name="Grundschober-Freimoser A."/>
            <person name="Friedli L."/>
            <person name="Gu Z."/>
            <person name="Guan P."/>
            <person name="Guigo R."/>
            <person name="Hillenmeyer M.E."/>
            <person name="Hladun S.L."/>
            <person name="Hogan J.R."/>
            <person name="Hong Y.S."/>
            <person name="Hoover J."/>
            <person name="Jaillon O."/>
            <person name="Ke Z."/>
            <person name="Kodira C."/>
            <person name="Kokoza E."/>
            <person name="Koutsos A."/>
            <person name="Letunic I."/>
            <person name="Levitsky A."/>
            <person name="Liang Y."/>
            <person name="Lin J.J."/>
            <person name="Lobo N.F."/>
            <person name="Lopez J.R."/>
            <person name="Malek J.A."/>
            <person name="McIntosh T.C."/>
            <person name="Meister S."/>
            <person name="Miller J."/>
            <person name="Mobarry C."/>
            <person name="Mongin E."/>
            <person name="Murphy S.D."/>
            <person name="O'Brochta D.A."/>
            <person name="Pfannkoch C."/>
            <person name="Qi R."/>
            <person name="Regier M.A."/>
            <person name="Remington K."/>
            <person name="Shao H."/>
            <person name="Sharakhova M.V."/>
            <person name="Sitter C.D."/>
            <person name="Shetty J."/>
            <person name="Smith T.J."/>
            <person name="Strong R."/>
            <person name="Sun J."/>
            <person name="Thomasova D."/>
            <person name="Ton L.Q."/>
            <person name="Topalis P."/>
            <person name="Tu Z."/>
            <person name="Unger M.F."/>
            <person name="Walenz B."/>
            <person name="Wang A."/>
            <person name="Wang J."/>
            <person name="Wang M."/>
            <person name="Wang X."/>
            <person name="Woodford K.J."/>
            <person name="Wortman J.R."/>
            <person name="Wu M."/>
            <person name="Yao A."/>
            <person name="Zdobnov E.M."/>
            <person name="Zhang H."/>
            <person name="Zhao Q."/>
            <person name="Zhao S."/>
            <person name="Zhu S.C."/>
            <person name="Zhimulev I."/>
            <person name="Coluzzi M."/>
            <person name="della Torre A."/>
            <person name="Roth C.W."/>
            <person name="Louis C."/>
            <person name="Kalush F."/>
            <person name="Mural R.J."/>
            <person name="Myers E.W."/>
            <person name="Adams M.D."/>
            <person name="Smith H.O."/>
            <person name="Broder S."/>
            <person name="Gardner M.J."/>
            <person name="Fraser C.M."/>
            <person name="Birney E."/>
            <person name="Bork P."/>
            <person name="Brey P.T."/>
            <person name="Venter J.C."/>
            <person name="Weissenbach J."/>
            <person name="Kafatos F.C."/>
            <person name="Collins F.H."/>
            <person name="Hoffman S.L."/>
        </authorList>
    </citation>
    <scope>NUCLEOTIDE SEQUENCE [LARGE SCALE GENOMIC DNA]</scope>
    <source>
        <strain evidence="8 9">PEST</strain>
    </source>
</reference>
<dbReference type="EnsemblMetazoa" id="AGAP000638-RA">
    <property type="protein sequence ID" value="AGAP000638-PA"/>
    <property type="gene ID" value="AGAP000638"/>
</dbReference>
<evidence type="ECO:0000256" key="2">
    <source>
        <dbReference type="ARBA" id="ARBA00008098"/>
    </source>
</evidence>
<reference evidence="8" key="3">
    <citation type="submission" date="2020-05" db="UniProtKB">
        <authorList>
            <consortium name="EnsemblMetazoa"/>
        </authorList>
    </citation>
    <scope>IDENTIFICATION</scope>
    <source>
        <strain evidence="8">PEST</strain>
    </source>
</reference>
<dbReference type="CDD" id="cd23992">
    <property type="entry name" value="PBP_GOBP"/>
    <property type="match status" value="1"/>
</dbReference>
<evidence type="ECO:0000256" key="7">
    <source>
        <dbReference type="SAM" id="SignalP"/>
    </source>
</evidence>
<dbReference type="FunFam" id="1.10.238.20:FF:000003">
    <property type="entry name" value="AGAP010409-PA"/>
    <property type="match status" value="1"/>
</dbReference>
<keyword evidence="4 7" id="KW-0732">Signal</keyword>
<organism evidence="8 9">
    <name type="scientific">Anopheles gambiae</name>
    <name type="common">African malaria mosquito</name>
    <dbReference type="NCBI Taxonomy" id="7165"/>
    <lineage>
        <taxon>Eukaryota</taxon>
        <taxon>Metazoa</taxon>
        <taxon>Ecdysozoa</taxon>
        <taxon>Arthropoda</taxon>
        <taxon>Hexapoda</taxon>
        <taxon>Insecta</taxon>
        <taxon>Pterygota</taxon>
        <taxon>Neoptera</taxon>
        <taxon>Endopterygota</taxon>
        <taxon>Diptera</taxon>
        <taxon>Nematocera</taxon>
        <taxon>Culicoidea</taxon>
        <taxon>Culicidae</taxon>
        <taxon>Anophelinae</taxon>
        <taxon>Anopheles</taxon>
    </lineage>
</organism>
<dbReference type="GO" id="GO:0007608">
    <property type="term" value="P:sensory perception of smell"/>
    <property type="evidence" value="ECO:0000318"/>
    <property type="project" value="GO_Central"/>
</dbReference>
<reference evidence="8 9" key="2">
    <citation type="journal article" date="2004" name="Trends Parasitol.">
        <title>The Anopheles gambiae genome: an update.</title>
        <authorList>
            <person name="Mongin E."/>
            <person name="Louis C."/>
            <person name="Holt R.A."/>
            <person name="Birney E."/>
            <person name="Collins F.H."/>
        </authorList>
    </citation>
    <scope>NUCLEOTIDE SEQUENCE [LARGE SCALE GENOMIC DNA]</scope>
    <source>
        <strain evidence="8 9">PEST</strain>
    </source>
</reference>
<feature type="compositionally biased region" description="Low complexity" evidence="6">
    <location>
        <begin position="357"/>
        <end position="374"/>
    </location>
</feature>
<accession>A0A1S4GA79</accession>
<keyword evidence="5" id="KW-1015">Disulfide bond</keyword>
<dbReference type="FunFam" id="1.10.238.20:FF:000002">
    <property type="entry name" value="AGAP000641-PA"/>
    <property type="match status" value="1"/>
</dbReference>
<dbReference type="VEuPathDB" id="VectorBase:AGAMI1_004871"/>
<feature type="compositionally biased region" description="Low complexity" evidence="6">
    <location>
        <begin position="317"/>
        <end position="337"/>
    </location>
</feature>
<comment type="similarity">
    <text evidence="2">Belongs to the PBP/GOBP family.</text>
</comment>
<feature type="region of interest" description="Disordered" evidence="6">
    <location>
        <begin position="276"/>
        <end position="425"/>
    </location>
</feature>
<name>A0A1S4GA79_ANOGA</name>
<comment type="subcellular location">
    <subcellularLocation>
        <location evidence="1">Secreted</location>
    </subcellularLocation>
</comment>
<dbReference type="GO" id="GO:0005615">
    <property type="term" value="C:extracellular space"/>
    <property type="evidence" value="ECO:0000318"/>
    <property type="project" value="GO_Central"/>
</dbReference>
<feature type="compositionally biased region" description="Low complexity" evidence="6">
    <location>
        <begin position="276"/>
        <end position="293"/>
    </location>
</feature>
<keyword evidence="3" id="KW-0964">Secreted</keyword>
<evidence type="ECO:0000256" key="1">
    <source>
        <dbReference type="ARBA" id="ARBA00004613"/>
    </source>
</evidence>
<dbReference type="GO" id="GO:0005549">
    <property type="term" value="F:odorant binding"/>
    <property type="evidence" value="ECO:0007669"/>
    <property type="project" value="InterPro"/>
</dbReference>
<dbReference type="PANTHER" id="PTHR11857">
    <property type="entry name" value="ODORANT BINDING PROTEIN-RELATED"/>
    <property type="match status" value="1"/>
</dbReference>
<evidence type="ECO:0000256" key="5">
    <source>
        <dbReference type="ARBA" id="ARBA00023157"/>
    </source>
</evidence>
<dbReference type="Pfam" id="PF01395">
    <property type="entry name" value="PBP_GOBP"/>
    <property type="match status" value="2"/>
</dbReference>
<dbReference type="PANTHER" id="PTHR11857:SF46">
    <property type="entry name" value="GENERAL ODORANT-BINDING PROTEIN 99A-RELATED"/>
    <property type="match status" value="1"/>
</dbReference>
<proteinExistence type="inferred from homology"/>
<keyword evidence="9" id="KW-1185">Reference proteome</keyword>
<evidence type="ECO:0000256" key="4">
    <source>
        <dbReference type="ARBA" id="ARBA00022729"/>
    </source>
</evidence>
<dbReference type="InterPro" id="IPR036728">
    <property type="entry name" value="PBP_GOBP_sf"/>
</dbReference>
<dbReference type="Proteomes" id="UP000007062">
    <property type="component" value="Chromosome X"/>
</dbReference>
<evidence type="ECO:0000256" key="3">
    <source>
        <dbReference type="ARBA" id="ARBA00022525"/>
    </source>
</evidence>
<feature type="chain" id="PRO_5037033110" evidence="7">
    <location>
        <begin position="26"/>
        <end position="425"/>
    </location>
</feature>
<dbReference type="SUPFAM" id="SSF47565">
    <property type="entry name" value="Insect pheromone/odorant-binding proteins"/>
    <property type="match status" value="2"/>
</dbReference>
<feature type="compositionally biased region" description="Low complexity" evidence="6">
    <location>
        <begin position="386"/>
        <end position="401"/>
    </location>
</feature>
<protein>
    <submittedName>
        <fullName evidence="8">Odorant-binding protein</fullName>
    </submittedName>
</protein>
<evidence type="ECO:0000313" key="8">
    <source>
        <dbReference type="EnsemblMetazoa" id="AGAP000638-PA"/>
    </source>
</evidence>
<dbReference type="InterPro" id="IPR006170">
    <property type="entry name" value="PBP/GOBP"/>
</dbReference>
<dbReference type="Gene3D" id="1.10.238.20">
    <property type="entry name" value="Pheromone/general odorant binding protein domain"/>
    <property type="match status" value="2"/>
</dbReference>